<proteinExistence type="predicted"/>
<name>A0A4Q9GH44_9HYPH</name>
<dbReference type="InterPro" id="IPR000160">
    <property type="entry name" value="GGDEF_dom"/>
</dbReference>
<dbReference type="SMART" id="SM00052">
    <property type="entry name" value="EAL"/>
    <property type="match status" value="1"/>
</dbReference>
<dbReference type="PROSITE" id="PS50883">
    <property type="entry name" value="EAL"/>
    <property type="match status" value="1"/>
</dbReference>
<organism evidence="4 5">
    <name type="scientific">Hansschlegelia quercus</name>
    <dbReference type="NCBI Taxonomy" id="2528245"/>
    <lineage>
        <taxon>Bacteria</taxon>
        <taxon>Pseudomonadati</taxon>
        <taxon>Pseudomonadota</taxon>
        <taxon>Alphaproteobacteria</taxon>
        <taxon>Hyphomicrobiales</taxon>
        <taxon>Methylopilaceae</taxon>
        <taxon>Hansschlegelia</taxon>
    </lineage>
</organism>
<dbReference type="NCBIfam" id="TIGR00254">
    <property type="entry name" value="GGDEF"/>
    <property type="match status" value="1"/>
</dbReference>
<dbReference type="Gene3D" id="3.20.20.450">
    <property type="entry name" value="EAL domain"/>
    <property type="match status" value="1"/>
</dbReference>
<evidence type="ECO:0000313" key="5">
    <source>
        <dbReference type="Proteomes" id="UP000291613"/>
    </source>
</evidence>
<dbReference type="Pfam" id="PF00990">
    <property type="entry name" value="GGDEF"/>
    <property type="match status" value="1"/>
</dbReference>
<dbReference type="CDD" id="cd01949">
    <property type="entry name" value="GGDEF"/>
    <property type="match status" value="1"/>
</dbReference>
<feature type="domain" description="GGDEF" evidence="3">
    <location>
        <begin position="130"/>
        <end position="264"/>
    </location>
</feature>
<dbReference type="PROSITE" id="PS50887">
    <property type="entry name" value="GGDEF"/>
    <property type="match status" value="1"/>
</dbReference>
<comment type="caution">
    <text evidence="4">The sequence shown here is derived from an EMBL/GenBank/DDBJ whole genome shotgun (WGS) entry which is preliminary data.</text>
</comment>
<gene>
    <name evidence="4" type="ORF">EYR15_09995</name>
</gene>
<dbReference type="SMART" id="SM00267">
    <property type="entry name" value="GGDEF"/>
    <property type="match status" value="1"/>
</dbReference>
<evidence type="ECO:0000256" key="1">
    <source>
        <dbReference type="SAM" id="Phobius"/>
    </source>
</evidence>
<dbReference type="InterPro" id="IPR052155">
    <property type="entry name" value="Biofilm_reg_signaling"/>
</dbReference>
<keyword evidence="1" id="KW-1133">Transmembrane helix</keyword>
<keyword evidence="1" id="KW-0472">Membrane</keyword>
<evidence type="ECO:0000259" key="3">
    <source>
        <dbReference type="PROSITE" id="PS50887"/>
    </source>
</evidence>
<keyword evidence="5" id="KW-1185">Reference proteome</keyword>
<reference evidence="4 5" key="1">
    <citation type="submission" date="2019-02" db="EMBL/GenBank/DDBJ databases">
        <title>Hansschlegelia quercus sp. nov., a novel methylotrophic bacterium from buds of oak (Quercus robur L.).</title>
        <authorList>
            <person name="Agafonova N.V."/>
            <person name="Kaparullina E.N."/>
            <person name="Grouzdev D.S."/>
            <person name="Doronina N.V."/>
        </authorList>
    </citation>
    <scope>NUCLEOTIDE SEQUENCE [LARGE SCALE GENOMIC DNA]</scope>
    <source>
        <strain evidence="4 5">Dub</strain>
    </source>
</reference>
<dbReference type="InterPro" id="IPR035919">
    <property type="entry name" value="EAL_sf"/>
</dbReference>
<dbReference type="RefSeq" id="WP_131003400.1">
    <property type="nucleotide sequence ID" value="NZ_JBHSZR010000007.1"/>
</dbReference>
<dbReference type="Pfam" id="PF00563">
    <property type="entry name" value="EAL"/>
    <property type="match status" value="1"/>
</dbReference>
<dbReference type="InterPro" id="IPR029787">
    <property type="entry name" value="Nucleotide_cyclase"/>
</dbReference>
<dbReference type="OrthoDB" id="9814202at2"/>
<feature type="transmembrane region" description="Helical" evidence="1">
    <location>
        <begin position="62"/>
        <end position="85"/>
    </location>
</feature>
<protein>
    <submittedName>
        <fullName evidence="4">EAL domain-containing protein</fullName>
    </submittedName>
</protein>
<feature type="transmembrane region" description="Helical" evidence="1">
    <location>
        <begin position="12"/>
        <end position="34"/>
    </location>
</feature>
<evidence type="ECO:0000313" key="4">
    <source>
        <dbReference type="EMBL" id="TBN53342.1"/>
    </source>
</evidence>
<evidence type="ECO:0000259" key="2">
    <source>
        <dbReference type="PROSITE" id="PS50883"/>
    </source>
</evidence>
<dbReference type="Gene3D" id="3.30.70.270">
    <property type="match status" value="1"/>
</dbReference>
<dbReference type="Proteomes" id="UP000291613">
    <property type="component" value="Unassembled WGS sequence"/>
</dbReference>
<dbReference type="SUPFAM" id="SSF55073">
    <property type="entry name" value="Nucleotide cyclase"/>
    <property type="match status" value="1"/>
</dbReference>
<dbReference type="PANTHER" id="PTHR44757:SF2">
    <property type="entry name" value="BIOFILM ARCHITECTURE MAINTENANCE PROTEIN MBAA"/>
    <property type="match status" value="1"/>
</dbReference>
<dbReference type="InterPro" id="IPR001633">
    <property type="entry name" value="EAL_dom"/>
</dbReference>
<dbReference type="AlphaFoldDB" id="A0A4Q9GH44"/>
<dbReference type="EMBL" id="SIUB01000004">
    <property type="protein sequence ID" value="TBN53342.1"/>
    <property type="molecule type" value="Genomic_DNA"/>
</dbReference>
<dbReference type="CDD" id="cd01948">
    <property type="entry name" value="EAL"/>
    <property type="match status" value="1"/>
</dbReference>
<accession>A0A4Q9GH44</accession>
<sequence length="531" mass="57491">MTAPAISSFWRRLASIAALVALVLGTTFILAWLWETGLEAMASSLFGIPYDESYEEEERLRFILTSTGFSAVSLLVPGVLLFLLFRNLDRTNVRLAAAQAESLTLARHDPLTGLVNRRVFSAEVVRRTSGAYALIMIDIDDFKTINDVNGHAAGDAVLCVVAERLEAVVGRGGLVARLGGDEFAAVIDMKSMHGTEIVSLVERIASSLTLPIATKDVEVTISASLGIAQSASNKSSEEAMLRAADIALYRAKREGRGLFRFFEKSMEEEIEARRSLEVDIKRGVASGEFRPYFQPLVRLADSSVAGFEVLARWEHPQLGLVMPAVFIGVAEEIGVITDLTLGVLRQACEQSRNWSGDPILSVNVSPVELKEPALALKLLSMLAETRYPPSRIEVEITEDAVMTDIDAARAFLAAVRAAGIRVALDDFGTGYSSLSKLQLLQFDKIKIDRSFVVAAERDAGGRKLINMLVGLGRSLNVETTAEGIETAQSADHLTQKGCTYGQGYYFGHPMPGDEAARLISIPARPIGLAAG</sequence>
<keyword evidence="1" id="KW-0812">Transmembrane</keyword>
<dbReference type="PANTHER" id="PTHR44757">
    <property type="entry name" value="DIGUANYLATE CYCLASE DGCP"/>
    <property type="match status" value="1"/>
</dbReference>
<dbReference type="SUPFAM" id="SSF141868">
    <property type="entry name" value="EAL domain-like"/>
    <property type="match status" value="1"/>
</dbReference>
<dbReference type="InterPro" id="IPR043128">
    <property type="entry name" value="Rev_trsase/Diguanyl_cyclase"/>
</dbReference>
<feature type="domain" description="EAL" evidence="2">
    <location>
        <begin position="273"/>
        <end position="523"/>
    </location>
</feature>